<dbReference type="EMBL" id="BARS01051990">
    <property type="protein sequence ID" value="GAG50540.1"/>
    <property type="molecule type" value="Genomic_DNA"/>
</dbReference>
<sequence length="233" mass="25109">AQATGSGGELHKIEADRPSTMGFVGPLPILRQAGGDVDDARSAQLTTTPPTATVHDIRSDGTSKPKAAPSQALAAAKNEYHRRADTHSLVPARVSRAATEKPSSAEMLIEPDFAEETPTAQRSSIEEVTPKEAGQWRRWVVGWLAIRDAVGNLPPIPTSVWALGVLVFASANMASVIRFRRRVRSAVSAPENIVRMVSATAAKMGLRHVPEVLTVTEQMSPVVWCGRRPRLLL</sequence>
<comment type="caution">
    <text evidence="2">The sequence shown here is derived from an EMBL/GenBank/DDBJ whole genome shotgun (WGS) entry which is preliminary data.</text>
</comment>
<proteinExistence type="predicted"/>
<feature type="non-terminal residue" evidence="2">
    <location>
        <position position="233"/>
    </location>
</feature>
<dbReference type="AlphaFoldDB" id="X0Y461"/>
<evidence type="ECO:0000313" key="2">
    <source>
        <dbReference type="EMBL" id="GAG50540.1"/>
    </source>
</evidence>
<evidence type="ECO:0000256" key="1">
    <source>
        <dbReference type="SAM" id="MobiDB-lite"/>
    </source>
</evidence>
<feature type="region of interest" description="Disordered" evidence="1">
    <location>
        <begin position="45"/>
        <end position="70"/>
    </location>
</feature>
<gene>
    <name evidence="2" type="ORF">S01H1_77367</name>
</gene>
<protein>
    <submittedName>
        <fullName evidence="2">Uncharacterized protein</fullName>
    </submittedName>
</protein>
<name>X0Y461_9ZZZZ</name>
<reference evidence="2" key="1">
    <citation type="journal article" date="2014" name="Front. Microbiol.">
        <title>High frequency of phylogenetically diverse reductive dehalogenase-homologous genes in deep subseafloor sedimentary metagenomes.</title>
        <authorList>
            <person name="Kawai M."/>
            <person name="Futagami T."/>
            <person name="Toyoda A."/>
            <person name="Takaki Y."/>
            <person name="Nishi S."/>
            <person name="Hori S."/>
            <person name="Arai W."/>
            <person name="Tsubouchi T."/>
            <person name="Morono Y."/>
            <person name="Uchiyama I."/>
            <person name="Ito T."/>
            <person name="Fujiyama A."/>
            <person name="Inagaki F."/>
            <person name="Takami H."/>
        </authorList>
    </citation>
    <scope>NUCLEOTIDE SEQUENCE</scope>
    <source>
        <strain evidence="2">Expedition CK06-06</strain>
    </source>
</reference>
<accession>X0Y461</accession>
<organism evidence="2">
    <name type="scientific">marine sediment metagenome</name>
    <dbReference type="NCBI Taxonomy" id="412755"/>
    <lineage>
        <taxon>unclassified sequences</taxon>
        <taxon>metagenomes</taxon>
        <taxon>ecological metagenomes</taxon>
    </lineage>
</organism>
<feature type="non-terminal residue" evidence="2">
    <location>
        <position position="1"/>
    </location>
</feature>